<feature type="transmembrane region" description="Helical" evidence="9">
    <location>
        <begin position="139"/>
        <end position="159"/>
    </location>
</feature>
<dbReference type="EMBL" id="JADKMY010000008">
    <property type="protein sequence ID" value="MBF4554440.1"/>
    <property type="molecule type" value="Genomic_DNA"/>
</dbReference>
<name>A0ABR9ZM03_9CORY</name>
<evidence type="ECO:0000259" key="10">
    <source>
        <dbReference type="PROSITE" id="PS50850"/>
    </source>
</evidence>
<reference evidence="11 12" key="1">
    <citation type="submission" date="2020-10" db="EMBL/GenBank/DDBJ databases">
        <title>Novel species in genus Corynebacterium.</title>
        <authorList>
            <person name="Zhang G."/>
        </authorList>
    </citation>
    <scope>NUCLEOTIDE SEQUENCE [LARGE SCALE GENOMIC DNA]</scope>
    <source>
        <strain evidence="11 12">DSM 45110</strain>
    </source>
</reference>
<feature type="transmembrane region" description="Helical" evidence="9">
    <location>
        <begin position="55"/>
        <end position="73"/>
    </location>
</feature>
<feature type="region of interest" description="Disordered" evidence="8">
    <location>
        <begin position="1"/>
        <end position="36"/>
    </location>
</feature>
<feature type="transmembrane region" description="Helical" evidence="9">
    <location>
        <begin position="85"/>
        <end position="103"/>
    </location>
</feature>
<feature type="transmembrane region" description="Helical" evidence="9">
    <location>
        <begin position="343"/>
        <end position="362"/>
    </location>
</feature>
<dbReference type="PROSITE" id="PS50850">
    <property type="entry name" value="MFS"/>
    <property type="match status" value="1"/>
</dbReference>
<organism evidence="11 12">
    <name type="scientific">Corynebacterium suicordis DSM 45110</name>
    <dbReference type="NCBI Taxonomy" id="1121369"/>
    <lineage>
        <taxon>Bacteria</taxon>
        <taxon>Bacillati</taxon>
        <taxon>Actinomycetota</taxon>
        <taxon>Actinomycetes</taxon>
        <taxon>Mycobacteriales</taxon>
        <taxon>Corynebacteriaceae</taxon>
        <taxon>Corynebacterium</taxon>
    </lineage>
</organism>
<dbReference type="PANTHER" id="PTHR43528:SF1">
    <property type="entry name" value="ALPHA-KETOGLUTARATE PERMEASE"/>
    <property type="match status" value="1"/>
</dbReference>
<comment type="subcellular location">
    <subcellularLocation>
        <location evidence="1">Cell membrane</location>
        <topology evidence="1">Multi-pass membrane protein</topology>
    </subcellularLocation>
</comment>
<keyword evidence="6 9" id="KW-1133">Transmembrane helix</keyword>
<keyword evidence="7 9" id="KW-0472">Membrane</keyword>
<dbReference type="InterPro" id="IPR005828">
    <property type="entry name" value="MFS_sugar_transport-like"/>
</dbReference>
<dbReference type="Pfam" id="PF00083">
    <property type="entry name" value="Sugar_tr"/>
    <property type="match status" value="1"/>
</dbReference>
<feature type="compositionally biased region" description="Pro residues" evidence="8">
    <location>
        <begin position="1"/>
        <end position="11"/>
    </location>
</feature>
<dbReference type="PROSITE" id="PS00216">
    <property type="entry name" value="SUGAR_TRANSPORT_1"/>
    <property type="match status" value="1"/>
</dbReference>
<protein>
    <submittedName>
        <fullName evidence="11">MFS transporter</fullName>
    </submittedName>
</protein>
<dbReference type="InterPro" id="IPR036259">
    <property type="entry name" value="MFS_trans_sf"/>
</dbReference>
<evidence type="ECO:0000256" key="7">
    <source>
        <dbReference type="ARBA" id="ARBA00023136"/>
    </source>
</evidence>
<evidence type="ECO:0000256" key="9">
    <source>
        <dbReference type="SAM" id="Phobius"/>
    </source>
</evidence>
<dbReference type="InterPro" id="IPR020846">
    <property type="entry name" value="MFS_dom"/>
</dbReference>
<sequence length="464" mass="48764">MTQSPATPPTLPRDSSTGTLSEPSAPADPAATATTGTHPLRKAITSSFLGNFVEWFDYALYGYLSATIATVFFPEDEGRTALVKTFGLFALSFLIRPVGAVVWGHIGDRYGRKTALSWSILLMSGATTCIALLPGHATIGVAAPFLLLTFRLIQGFSAAGEYAGASTLLTELAPAGKRGLVAAVVPASTASGLLLGSLMAALLTGVLDDATMESWGWRIPFLIAAPLGLVGLVIRRHLDESTAFTEAVEKAATANEEAGPGAKHRPLLEVFREPRALLIAFSAAVLNAIGFYVILSYMPTYLSEELGQDDTDAFIAASVALFAYIFSVLLTGWMSDRMGRRKIMLTASFAFIVAALPAFLLLDGAGLALVIIIQIAMGMVLALNDGVLPAFLSEQFSTGVRLTGFAVTFNTANAVFGGTAPMLATLLIGWTGMTVAPAFYLMAAALVTFLAVLKAAETHRAPLS</sequence>
<feature type="compositionally biased region" description="Polar residues" evidence="8">
    <location>
        <begin position="13"/>
        <end position="22"/>
    </location>
</feature>
<evidence type="ECO:0000256" key="4">
    <source>
        <dbReference type="ARBA" id="ARBA00022692"/>
    </source>
</evidence>
<feature type="transmembrane region" description="Helical" evidence="9">
    <location>
        <begin position="313"/>
        <end position="331"/>
    </location>
</feature>
<evidence type="ECO:0000313" key="11">
    <source>
        <dbReference type="EMBL" id="MBF4554440.1"/>
    </source>
</evidence>
<feature type="compositionally biased region" description="Low complexity" evidence="8">
    <location>
        <begin position="23"/>
        <end position="36"/>
    </location>
</feature>
<dbReference type="RefSeq" id="WP_194557341.1">
    <property type="nucleotide sequence ID" value="NZ_JADKMY010000008.1"/>
</dbReference>
<feature type="transmembrane region" description="Helical" evidence="9">
    <location>
        <begin position="115"/>
        <end position="133"/>
    </location>
</feature>
<feature type="transmembrane region" description="Helical" evidence="9">
    <location>
        <begin position="276"/>
        <end position="298"/>
    </location>
</feature>
<feature type="transmembrane region" description="Helical" evidence="9">
    <location>
        <begin position="434"/>
        <end position="453"/>
    </location>
</feature>
<keyword evidence="2" id="KW-0813">Transport</keyword>
<feature type="transmembrane region" description="Helical" evidence="9">
    <location>
        <begin position="368"/>
        <end position="392"/>
    </location>
</feature>
<feature type="transmembrane region" description="Helical" evidence="9">
    <location>
        <begin position="215"/>
        <end position="234"/>
    </location>
</feature>
<keyword evidence="5" id="KW-0769">Symport</keyword>
<evidence type="ECO:0000313" key="12">
    <source>
        <dbReference type="Proteomes" id="UP000635902"/>
    </source>
</evidence>
<keyword evidence="3" id="KW-1003">Cell membrane</keyword>
<dbReference type="InterPro" id="IPR051084">
    <property type="entry name" value="H+-coupled_symporters"/>
</dbReference>
<keyword evidence="4 9" id="KW-0812">Transmembrane</keyword>
<evidence type="ECO:0000256" key="2">
    <source>
        <dbReference type="ARBA" id="ARBA00022448"/>
    </source>
</evidence>
<dbReference type="Gene3D" id="1.20.1250.20">
    <property type="entry name" value="MFS general substrate transporter like domains"/>
    <property type="match status" value="2"/>
</dbReference>
<evidence type="ECO:0000256" key="6">
    <source>
        <dbReference type="ARBA" id="ARBA00022989"/>
    </source>
</evidence>
<feature type="domain" description="Major facilitator superfamily (MFS) profile" evidence="10">
    <location>
        <begin position="43"/>
        <end position="460"/>
    </location>
</feature>
<feature type="transmembrane region" description="Helical" evidence="9">
    <location>
        <begin position="404"/>
        <end position="428"/>
    </location>
</feature>
<evidence type="ECO:0000256" key="3">
    <source>
        <dbReference type="ARBA" id="ARBA00022475"/>
    </source>
</evidence>
<comment type="caution">
    <text evidence="11">The sequence shown here is derived from an EMBL/GenBank/DDBJ whole genome shotgun (WGS) entry which is preliminary data.</text>
</comment>
<evidence type="ECO:0000256" key="8">
    <source>
        <dbReference type="SAM" id="MobiDB-lite"/>
    </source>
</evidence>
<dbReference type="SUPFAM" id="SSF103473">
    <property type="entry name" value="MFS general substrate transporter"/>
    <property type="match status" value="1"/>
</dbReference>
<dbReference type="InterPro" id="IPR005829">
    <property type="entry name" value="Sugar_transporter_CS"/>
</dbReference>
<evidence type="ECO:0000256" key="5">
    <source>
        <dbReference type="ARBA" id="ARBA00022847"/>
    </source>
</evidence>
<feature type="transmembrane region" description="Helical" evidence="9">
    <location>
        <begin position="180"/>
        <end position="203"/>
    </location>
</feature>
<accession>A0ABR9ZM03</accession>
<proteinExistence type="predicted"/>
<keyword evidence="12" id="KW-1185">Reference proteome</keyword>
<evidence type="ECO:0000256" key="1">
    <source>
        <dbReference type="ARBA" id="ARBA00004651"/>
    </source>
</evidence>
<gene>
    <name evidence="11" type="ORF">IRY30_10205</name>
</gene>
<dbReference type="Proteomes" id="UP000635902">
    <property type="component" value="Unassembled WGS sequence"/>
</dbReference>
<dbReference type="PANTHER" id="PTHR43528">
    <property type="entry name" value="ALPHA-KETOGLUTARATE PERMEASE"/>
    <property type="match status" value="1"/>
</dbReference>